<dbReference type="Proteomes" id="UP001234297">
    <property type="component" value="Chromosome 12"/>
</dbReference>
<accession>A0ACC2K214</accession>
<proteinExistence type="predicted"/>
<protein>
    <submittedName>
        <fullName evidence="1">Uncharacterized protein</fullName>
    </submittedName>
</protein>
<organism evidence="1 2">
    <name type="scientific">Persea americana</name>
    <name type="common">Avocado</name>
    <dbReference type="NCBI Taxonomy" id="3435"/>
    <lineage>
        <taxon>Eukaryota</taxon>
        <taxon>Viridiplantae</taxon>
        <taxon>Streptophyta</taxon>
        <taxon>Embryophyta</taxon>
        <taxon>Tracheophyta</taxon>
        <taxon>Spermatophyta</taxon>
        <taxon>Magnoliopsida</taxon>
        <taxon>Magnoliidae</taxon>
        <taxon>Laurales</taxon>
        <taxon>Lauraceae</taxon>
        <taxon>Persea</taxon>
    </lineage>
</organism>
<keyword evidence="2" id="KW-1185">Reference proteome</keyword>
<dbReference type="EMBL" id="CM056820">
    <property type="protein sequence ID" value="KAJ8615120.1"/>
    <property type="molecule type" value="Genomic_DNA"/>
</dbReference>
<sequence>MQNRFGSASTKRIRRRSYSLRLPEASRDPPLQALLSRSLCRSLPGSIHPPSRGSVAGSSRPLSLLRCPLVISALKLSLLSLLPRTPSPKALSNPIHSRRKRGFRTLPRNACSKLPGRNWCRQNRKERVKTQFWVSSRTGKRQTKQHFTDQKELESTVKKDKMPQLNDSTQAPALEEEDTFRTSQKGERWGGSCDRAMRGRIPDSRGEIN</sequence>
<evidence type="ECO:0000313" key="1">
    <source>
        <dbReference type="EMBL" id="KAJ8615120.1"/>
    </source>
</evidence>
<evidence type="ECO:0000313" key="2">
    <source>
        <dbReference type="Proteomes" id="UP001234297"/>
    </source>
</evidence>
<comment type="caution">
    <text evidence="1">The sequence shown here is derived from an EMBL/GenBank/DDBJ whole genome shotgun (WGS) entry which is preliminary data.</text>
</comment>
<gene>
    <name evidence="1" type="ORF">MRB53_034492</name>
</gene>
<name>A0ACC2K214_PERAE</name>
<reference evidence="1 2" key="1">
    <citation type="journal article" date="2022" name="Hortic Res">
        <title>A haplotype resolved chromosomal level avocado genome allows analysis of novel avocado genes.</title>
        <authorList>
            <person name="Nath O."/>
            <person name="Fletcher S.J."/>
            <person name="Hayward A."/>
            <person name="Shaw L.M."/>
            <person name="Masouleh A.K."/>
            <person name="Furtado A."/>
            <person name="Henry R.J."/>
            <person name="Mitter N."/>
        </authorList>
    </citation>
    <scope>NUCLEOTIDE SEQUENCE [LARGE SCALE GENOMIC DNA]</scope>
    <source>
        <strain evidence="2">cv. Hass</strain>
    </source>
</reference>